<dbReference type="EMBL" id="SDMP01000008">
    <property type="protein sequence ID" value="RYR41088.1"/>
    <property type="molecule type" value="Genomic_DNA"/>
</dbReference>
<dbReference type="Proteomes" id="UP000289738">
    <property type="component" value="Chromosome A08"/>
</dbReference>
<evidence type="ECO:0008006" key="4">
    <source>
        <dbReference type="Google" id="ProtNLM"/>
    </source>
</evidence>
<keyword evidence="3" id="KW-1185">Reference proteome</keyword>
<dbReference type="InterPro" id="IPR036610">
    <property type="entry name" value="PEBP-like_sf"/>
</dbReference>
<dbReference type="CDD" id="cd00866">
    <property type="entry name" value="PEBP_euk"/>
    <property type="match status" value="1"/>
</dbReference>
<evidence type="ECO:0000313" key="3">
    <source>
        <dbReference type="Proteomes" id="UP000289738"/>
    </source>
</evidence>
<dbReference type="Gene3D" id="3.90.280.10">
    <property type="entry name" value="PEBP-like"/>
    <property type="match status" value="1"/>
</dbReference>
<dbReference type="OrthoDB" id="1355957at2759"/>
<dbReference type="AlphaFoldDB" id="A0A445BR17"/>
<protein>
    <recommendedName>
        <fullName evidence="4">Flowering locus T</fullName>
    </recommendedName>
</protein>
<organism evidence="2 3">
    <name type="scientific">Arachis hypogaea</name>
    <name type="common">Peanut</name>
    <dbReference type="NCBI Taxonomy" id="3818"/>
    <lineage>
        <taxon>Eukaryota</taxon>
        <taxon>Viridiplantae</taxon>
        <taxon>Streptophyta</taxon>
        <taxon>Embryophyta</taxon>
        <taxon>Tracheophyta</taxon>
        <taxon>Spermatophyta</taxon>
        <taxon>Magnoliopsida</taxon>
        <taxon>eudicotyledons</taxon>
        <taxon>Gunneridae</taxon>
        <taxon>Pentapetalae</taxon>
        <taxon>rosids</taxon>
        <taxon>fabids</taxon>
        <taxon>Fabales</taxon>
        <taxon>Fabaceae</taxon>
        <taxon>Papilionoideae</taxon>
        <taxon>50 kb inversion clade</taxon>
        <taxon>dalbergioids sensu lato</taxon>
        <taxon>Dalbergieae</taxon>
        <taxon>Pterocarpus clade</taxon>
        <taxon>Arachis</taxon>
    </lineage>
</organism>
<dbReference type="FunFam" id="3.90.280.10:FF:000001">
    <property type="entry name" value="Terminal flower 1"/>
    <property type="match status" value="1"/>
</dbReference>
<dbReference type="PANTHER" id="PTHR11362">
    <property type="entry name" value="PHOSPHATIDYLETHANOLAMINE-BINDING PROTEIN"/>
    <property type="match status" value="1"/>
</dbReference>
<gene>
    <name evidence="2" type="ORF">Ahy_A08g037488</name>
</gene>
<proteinExistence type="inferred from homology"/>
<dbReference type="PROSITE" id="PS01220">
    <property type="entry name" value="PBP"/>
    <property type="match status" value="1"/>
</dbReference>
<reference evidence="2 3" key="1">
    <citation type="submission" date="2019-01" db="EMBL/GenBank/DDBJ databases">
        <title>Sequencing of cultivated peanut Arachis hypogaea provides insights into genome evolution and oil improvement.</title>
        <authorList>
            <person name="Chen X."/>
        </authorList>
    </citation>
    <scope>NUCLEOTIDE SEQUENCE [LARGE SCALE GENOMIC DNA]</scope>
    <source>
        <strain evidence="3">cv. Fuhuasheng</strain>
        <tissue evidence="2">Leaves</tissue>
    </source>
</reference>
<dbReference type="InterPro" id="IPR035810">
    <property type="entry name" value="PEBP_euk"/>
</dbReference>
<dbReference type="InterPro" id="IPR001858">
    <property type="entry name" value="Phosphatidylethanolamine-bd_CS"/>
</dbReference>
<evidence type="ECO:0000256" key="1">
    <source>
        <dbReference type="ARBA" id="ARBA00007091"/>
    </source>
</evidence>
<dbReference type="STRING" id="3818.A0A445BR17"/>
<sequence>MDPLTLGRLLGDVVDPFTSSVSLRIAYNNNSEVVNCSDFKPSQITKQPRVDVGGDDFRTFYTLIMVDPDAPSPTNPNMREYLHWLVINIPGTTGASFGQEIMKYESPEPTAGIHRIVFVLYKQMVGRQLIHAPTWRNNFNTRDFAQVYNLGSPVAAVYFNCQRESGCGGRRMI</sequence>
<dbReference type="Pfam" id="PF01161">
    <property type="entry name" value="PBP"/>
    <property type="match status" value="1"/>
</dbReference>
<accession>A0A445BR17</accession>
<dbReference type="SUPFAM" id="SSF49777">
    <property type="entry name" value="PEBP-like"/>
    <property type="match status" value="1"/>
</dbReference>
<dbReference type="Gramene" id="arahy.Tifrunner.gnm2.ann2.Ah08g004000.1">
    <property type="protein sequence ID" value="arahy.Tifrunner.gnm2.ann2.Ah08g004000.1-CDS"/>
    <property type="gene ID" value="arahy.Tifrunner.gnm2.ann2.Ah08g004000"/>
</dbReference>
<dbReference type="SMR" id="A0A445BR17"/>
<comment type="caution">
    <text evidence="2">The sequence shown here is derived from an EMBL/GenBank/DDBJ whole genome shotgun (WGS) entry which is preliminary data.</text>
</comment>
<comment type="similarity">
    <text evidence="1">Belongs to the phosphatidylethanolamine-binding protein family.</text>
</comment>
<evidence type="ECO:0000313" key="2">
    <source>
        <dbReference type="EMBL" id="RYR41088.1"/>
    </source>
</evidence>
<name>A0A445BR17_ARAHY</name>
<dbReference type="PANTHER" id="PTHR11362:SF142">
    <property type="entry name" value="FTB2"/>
    <property type="match status" value="1"/>
</dbReference>
<dbReference type="InterPro" id="IPR008914">
    <property type="entry name" value="PEBP"/>
</dbReference>